<evidence type="ECO:0000256" key="2">
    <source>
        <dbReference type="ARBA" id="ARBA00022737"/>
    </source>
</evidence>
<evidence type="ECO:0000256" key="3">
    <source>
        <dbReference type="ARBA" id="ARBA00022771"/>
    </source>
</evidence>
<dbReference type="AlphaFoldDB" id="A0A0B2UKN0"/>
<evidence type="ECO:0000256" key="5">
    <source>
        <dbReference type="PROSITE-ProRule" id="PRU00723"/>
    </source>
</evidence>
<dbReference type="VEuPathDB" id="MicrosporidiaDB:M896_051530"/>
<dbReference type="InterPro" id="IPR036855">
    <property type="entry name" value="Znf_CCCH_sf"/>
</dbReference>
<dbReference type="GO" id="GO:0008270">
    <property type="term" value="F:zinc ion binding"/>
    <property type="evidence" value="ECO:0007669"/>
    <property type="project" value="UniProtKB-KW"/>
</dbReference>
<dbReference type="InParanoid" id="A0A0B2UKN0"/>
<dbReference type="GeneID" id="26261806"/>
<dbReference type="GO" id="GO:0045892">
    <property type="term" value="P:negative regulation of DNA-templated transcription"/>
    <property type="evidence" value="ECO:0007669"/>
    <property type="project" value="InterPro"/>
</dbReference>
<evidence type="ECO:0000259" key="6">
    <source>
        <dbReference type="PROSITE" id="PS50103"/>
    </source>
</evidence>
<dbReference type="PANTHER" id="PTHR13119:SF12">
    <property type="entry name" value="PROTEIN SUPPRESSOR OF SABLE"/>
    <property type="match status" value="1"/>
</dbReference>
<keyword evidence="3 5" id="KW-0863">Zinc-finger</keyword>
<feature type="domain" description="C3H1-type" evidence="6">
    <location>
        <begin position="42"/>
        <end position="69"/>
    </location>
</feature>
<feature type="domain" description="C3H1-type" evidence="6">
    <location>
        <begin position="72"/>
        <end position="94"/>
    </location>
</feature>
<dbReference type="OrthoDB" id="411372at2759"/>
<proteinExistence type="predicted"/>
<evidence type="ECO:0000313" key="7">
    <source>
        <dbReference type="EMBL" id="KHN69744.1"/>
    </source>
</evidence>
<dbReference type="PANTHER" id="PTHR13119">
    <property type="entry name" value="ZINC FINGER CCCH DOMAIN-CONTAINING PROTEI"/>
    <property type="match status" value="1"/>
</dbReference>
<dbReference type="Pfam" id="PF14608">
    <property type="entry name" value="zf-CCCH_2"/>
    <property type="match status" value="1"/>
</dbReference>
<dbReference type="InterPro" id="IPR000571">
    <property type="entry name" value="Znf_CCCH"/>
</dbReference>
<feature type="zinc finger region" description="C3H1-type" evidence="5">
    <location>
        <begin position="42"/>
        <end position="69"/>
    </location>
</feature>
<comment type="caution">
    <text evidence="7">The sequence shown here is derived from an EMBL/GenBank/DDBJ whole genome shotgun (WGS) entry which is preliminary data.</text>
</comment>
<dbReference type="RefSeq" id="XP_014563786.1">
    <property type="nucleotide sequence ID" value="XM_014708300.1"/>
</dbReference>
<evidence type="ECO:0000256" key="4">
    <source>
        <dbReference type="ARBA" id="ARBA00022833"/>
    </source>
</evidence>
<dbReference type="SUPFAM" id="SSF90229">
    <property type="entry name" value="CCCH zinc finger"/>
    <property type="match status" value="2"/>
</dbReference>
<dbReference type="InterPro" id="IPR041367">
    <property type="entry name" value="Znf-CCCH_4"/>
</dbReference>
<gene>
    <name evidence="7" type="ORF">M896_051530</name>
</gene>
<dbReference type="SMART" id="SM00356">
    <property type="entry name" value="ZnF_C3H1"/>
    <property type="match status" value="2"/>
</dbReference>
<dbReference type="GO" id="GO:0003723">
    <property type="term" value="F:RNA binding"/>
    <property type="evidence" value="ECO:0007669"/>
    <property type="project" value="InterPro"/>
</dbReference>
<feature type="zinc finger region" description="C3H1-type" evidence="5">
    <location>
        <begin position="72"/>
        <end position="94"/>
    </location>
</feature>
<accession>A0A0B2UKN0</accession>
<dbReference type="GO" id="GO:0005634">
    <property type="term" value="C:nucleus"/>
    <property type="evidence" value="ECO:0007669"/>
    <property type="project" value="TreeGrafter"/>
</dbReference>
<sequence length="117" mass="13704">MLPKMNVPTRLGKEYLLEHRMHKAISKPAQHPHQEDSRSSINHRTVLCKFFLMNSCRHGENCTYSHETSKFPCRMYYLNNNCNKKDCSFSHGPFSDDVICNLISEKHETVQFKSTLK</sequence>
<keyword evidence="2" id="KW-0677">Repeat</keyword>
<dbReference type="PROSITE" id="PS50103">
    <property type="entry name" value="ZF_C3H1"/>
    <property type="match status" value="2"/>
</dbReference>
<evidence type="ECO:0000313" key="8">
    <source>
        <dbReference type="Proteomes" id="UP000031056"/>
    </source>
</evidence>
<organism evidence="7 8">
    <name type="scientific">Ordospora colligata OC4</name>
    <dbReference type="NCBI Taxonomy" id="1354746"/>
    <lineage>
        <taxon>Eukaryota</taxon>
        <taxon>Fungi</taxon>
        <taxon>Fungi incertae sedis</taxon>
        <taxon>Microsporidia</taxon>
        <taxon>Ordosporidae</taxon>
        <taxon>Ordospora</taxon>
    </lineage>
</organism>
<dbReference type="EMBL" id="JOKQ01000005">
    <property type="protein sequence ID" value="KHN69744.1"/>
    <property type="molecule type" value="Genomic_DNA"/>
</dbReference>
<dbReference type="Pfam" id="PF18044">
    <property type="entry name" value="zf-CCCH_4"/>
    <property type="match status" value="1"/>
</dbReference>
<keyword evidence="8" id="KW-1185">Reference proteome</keyword>
<keyword evidence="4 5" id="KW-0862">Zinc</keyword>
<dbReference type="STRING" id="1354746.A0A0B2UKN0"/>
<reference evidence="7 8" key="1">
    <citation type="journal article" date="2014" name="MBio">
        <title>The Ordospora colligata genome; evolution of extreme reduction in microsporidia and host-to-parasite horizontal gene transfer.</title>
        <authorList>
            <person name="Pombert J.-F."/>
            <person name="Haag K.L."/>
            <person name="Beidas S."/>
            <person name="Ebert D."/>
            <person name="Keeling P.J."/>
        </authorList>
    </citation>
    <scope>NUCLEOTIDE SEQUENCE [LARGE SCALE GENOMIC DNA]</scope>
    <source>
        <strain evidence="7 8">OC4</strain>
    </source>
</reference>
<dbReference type="HOGENOM" id="CLU_2073128_0_0_1"/>
<evidence type="ECO:0000256" key="1">
    <source>
        <dbReference type="ARBA" id="ARBA00022723"/>
    </source>
</evidence>
<protein>
    <submittedName>
        <fullName evidence="7">Putative zinc finger protein</fullName>
    </submittedName>
</protein>
<keyword evidence="1 5" id="KW-0479">Metal-binding</keyword>
<dbReference type="Proteomes" id="UP000031056">
    <property type="component" value="Unassembled WGS sequence"/>
</dbReference>
<dbReference type="InterPro" id="IPR045124">
    <property type="entry name" value="Su(sable)-like"/>
</dbReference>
<name>A0A0B2UKN0_9MICR</name>
<dbReference type="Gene3D" id="4.10.1000.10">
    <property type="entry name" value="Zinc finger, CCCH-type"/>
    <property type="match status" value="1"/>
</dbReference>